<dbReference type="EMBL" id="VFPS01000005">
    <property type="protein sequence ID" value="TQM91389.1"/>
    <property type="molecule type" value="Genomic_DNA"/>
</dbReference>
<comment type="caution">
    <text evidence="2">The sequence shown here is derived from an EMBL/GenBank/DDBJ whole genome shotgun (WGS) entry which is preliminary data.</text>
</comment>
<protein>
    <submittedName>
        <fullName evidence="2">Uncharacterized protein</fullName>
    </submittedName>
</protein>
<evidence type="ECO:0000313" key="3">
    <source>
        <dbReference type="Proteomes" id="UP000319804"/>
    </source>
</evidence>
<dbReference type="AlphaFoldDB" id="A0A4Y3UR54"/>
<evidence type="ECO:0000313" key="2">
    <source>
        <dbReference type="EMBL" id="TQM91389.1"/>
    </source>
</evidence>
<feature type="region of interest" description="Disordered" evidence="1">
    <location>
        <begin position="71"/>
        <end position="91"/>
    </location>
</feature>
<gene>
    <name evidence="2" type="ORF">FHX68_2609</name>
</gene>
<reference evidence="2 3" key="1">
    <citation type="submission" date="2019-06" db="EMBL/GenBank/DDBJ databases">
        <title>Sequencing the genomes of 1000 actinobacteria strains.</title>
        <authorList>
            <person name="Klenk H.-P."/>
        </authorList>
    </citation>
    <scope>NUCLEOTIDE SEQUENCE [LARGE SCALE GENOMIC DNA]</scope>
    <source>
        <strain evidence="2 3">DSM 20427</strain>
    </source>
</reference>
<dbReference type="Proteomes" id="UP000319804">
    <property type="component" value="Unassembled WGS sequence"/>
</dbReference>
<feature type="compositionally biased region" description="Low complexity" evidence="1">
    <location>
        <begin position="77"/>
        <end position="91"/>
    </location>
</feature>
<dbReference type="OrthoDB" id="3837969at2"/>
<dbReference type="RefSeq" id="WP_141381422.1">
    <property type="nucleotide sequence ID" value="NZ_BJNA01000071.1"/>
</dbReference>
<evidence type="ECO:0000256" key="1">
    <source>
        <dbReference type="SAM" id="MobiDB-lite"/>
    </source>
</evidence>
<sequence>MESMNNSLKHGAHLPIDDPQKRPRRGWIAQLISLVTMAVATNTRNIIAWLIDQIGVSSISTALVERTRRRDLTHGWTTAPANAPPETAATA</sequence>
<accession>A0A4Y3UR54</accession>
<feature type="region of interest" description="Disordered" evidence="1">
    <location>
        <begin position="1"/>
        <end position="21"/>
    </location>
</feature>
<organism evidence="2 3">
    <name type="scientific">Microbacterium lacticum</name>
    <dbReference type="NCBI Taxonomy" id="33885"/>
    <lineage>
        <taxon>Bacteria</taxon>
        <taxon>Bacillati</taxon>
        <taxon>Actinomycetota</taxon>
        <taxon>Actinomycetes</taxon>
        <taxon>Micrococcales</taxon>
        <taxon>Microbacteriaceae</taxon>
        <taxon>Microbacterium</taxon>
    </lineage>
</organism>
<keyword evidence="3" id="KW-1185">Reference proteome</keyword>
<proteinExistence type="predicted"/>
<name>A0A4Y3UR54_9MICO</name>